<dbReference type="Pfam" id="PF00753">
    <property type="entry name" value="Lactamase_B"/>
    <property type="match status" value="1"/>
</dbReference>
<dbReference type="InterPro" id="IPR035681">
    <property type="entry name" value="ComA-like_MBL"/>
</dbReference>
<protein>
    <submittedName>
        <fullName evidence="3">Beta-lactamase domain protein</fullName>
    </submittedName>
</protein>
<proteinExistence type="predicted"/>
<dbReference type="OrthoDB" id="9761531at2"/>
<keyword evidence="4" id="KW-1185">Reference proteome</keyword>
<dbReference type="SMART" id="SM00849">
    <property type="entry name" value="Lactamase_B"/>
    <property type="match status" value="1"/>
</dbReference>
<sequence>MNTGKIRFIIGILFLFVSCAHVPAASVNDVYAPQDGKLAVRFLGLHKLGMKNGESTLIVTPGGTAILVDAGRREDHARLATMLETAGLKKLDYVIFTHFHGDHTGDFSRLAAAFAIGRVLMPRFDNYEGPELQRIMDAIQLRDIPYGYLAAGDRIELADGTTIEILHPTETTDYPDGVTGSQERTVFENQQSLVFSLRYGDHAFLFTGDIYKDTEYLLVRQYSDRLASDVLKAPHHGLGTSSSLQFLLAVRPLLTVVSSGEPTESTLSALRNRSRTLVTAAYGTILVTGDGHMLDVITEHEDATRGVYGE</sequence>
<dbReference type="InterPro" id="IPR036866">
    <property type="entry name" value="RibonucZ/Hydroxyglut_hydro"/>
</dbReference>
<feature type="chain" id="PRO_5003308614" evidence="1">
    <location>
        <begin position="25"/>
        <end position="310"/>
    </location>
</feature>
<name>F4GJ87_PARC1</name>
<dbReference type="PANTHER" id="PTHR30619">
    <property type="entry name" value="DNA INTERNALIZATION/COMPETENCE PROTEIN COMEC/REC2"/>
    <property type="match status" value="1"/>
</dbReference>
<dbReference type="InterPro" id="IPR001279">
    <property type="entry name" value="Metallo-B-lactamas"/>
</dbReference>
<dbReference type="PROSITE" id="PS51257">
    <property type="entry name" value="PROKAR_LIPOPROTEIN"/>
    <property type="match status" value="1"/>
</dbReference>
<reference evidence="4" key="1">
    <citation type="submission" date="2011-04" db="EMBL/GenBank/DDBJ databases">
        <title>The complete genome of Spirochaeta coccoides DSM 17374.</title>
        <authorList>
            <person name="Lucas S."/>
            <person name="Copeland A."/>
            <person name="Lapidus A."/>
            <person name="Bruce D."/>
            <person name="Goodwin L."/>
            <person name="Pitluck S."/>
            <person name="Peters L."/>
            <person name="Kyrpides N."/>
            <person name="Mavromatis K."/>
            <person name="Pagani I."/>
            <person name="Ivanova N."/>
            <person name="Ovchinnikova G."/>
            <person name="Lu M."/>
            <person name="Detter J.C."/>
            <person name="Tapia R."/>
            <person name="Han C."/>
            <person name="Land M."/>
            <person name="Hauser L."/>
            <person name="Markowitz V."/>
            <person name="Cheng J.-F."/>
            <person name="Hugenholtz P."/>
            <person name="Woyke T."/>
            <person name="Wu D."/>
            <person name="Spring S."/>
            <person name="Schroeder M."/>
            <person name="Brambilla E."/>
            <person name="Klenk H.-P."/>
            <person name="Eisen J.A."/>
        </authorList>
    </citation>
    <scope>NUCLEOTIDE SEQUENCE [LARGE SCALE GENOMIC DNA]</scope>
    <source>
        <strain evidence="4">ATCC BAA-1237 / DSM 17374 / SPN1</strain>
    </source>
</reference>
<evidence type="ECO:0000313" key="4">
    <source>
        <dbReference type="Proteomes" id="UP000007939"/>
    </source>
</evidence>
<dbReference type="eggNOG" id="COG2333">
    <property type="taxonomic scope" value="Bacteria"/>
</dbReference>
<dbReference type="EMBL" id="CP002659">
    <property type="protein sequence ID" value="AEC01727.1"/>
    <property type="molecule type" value="Genomic_DNA"/>
</dbReference>
<evidence type="ECO:0000259" key="2">
    <source>
        <dbReference type="SMART" id="SM00849"/>
    </source>
</evidence>
<gene>
    <name evidence="3" type="ordered locus">Spico_0499</name>
</gene>
<feature type="signal peptide" evidence="1">
    <location>
        <begin position="1"/>
        <end position="24"/>
    </location>
</feature>
<accession>F4GJ87</accession>
<dbReference type="RefSeq" id="WP_013739123.1">
    <property type="nucleotide sequence ID" value="NC_015436.1"/>
</dbReference>
<dbReference type="HOGENOM" id="CLU_010363_0_3_12"/>
<keyword evidence="1" id="KW-0732">Signal</keyword>
<dbReference type="PANTHER" id="PTHR30619:SF1">
    <property type="entry name" value="RECOMBINATION PROTEIN 2"/>
    <property type="match status" value="1"/>
</dbReference>
<dbReference type="STRING" id="760011.Spico_0499"/>
<organism evidence="3 4">
    <name type="scientific">Parasphaerochaeta coccoides (strain ATCC BAA-1237 / DSM 17374 / SPN1)</name>
    <name type="common">Sphaerochaeta coccoides</name>
    <dbReference type="NCBI Taxonomy" id="760011"/>
    <lineage>
        <taxon>Bacteria</taxon>
        <taxon>Pseudomonadati</taxon>
        <taxon>Spirochaetota</taxon>
        <taxon>Spirochaetia</taxon>
        <taxon>Spirochaetales</taxon>
        <taxon>Sphaerochaetaceae</taxon>
        <taxon>Parasphaerochaeta</taxon>
    </lineage>
</organism>
<dbReference type="SUPFAM" id="SSF56281">
    <property type="entry name" value="Metallo-hydrolase/oxidoreductase"/>
    <property type="match status" value="1"/>
</dbReference>
<feature type="domain" description="Metallo-beta-lactamase" evidence="2">
    <location>
        <begin position="52"/>
        <end position="261"/>
    </location>
</feature>
<dbReference type="Gene3D" id="3.60.15.10">
    <property type="entry name" value="Ribonuclease Z/Hydroxyacylglutathione hydrolase-like"/>
    <property type="match status" value="1"/>
</dbReference>
<evidence type="ECO:0000256" key="1">
    <source>
        <dbReference type="SAM" id="SignalP"/>
    </source>
</evidence>
<reference evidence="3 4" key="2">
    <citation type="journal article" date="2012" name="Stand. Genomic Sci.">
        <title>Complete genome sequence of the termite hindgut bacterium Spirochaeta coccoides type strain (SPN1(T)), reclassification in the genus Sphaerochaeta as Sphaerochaeta coccoides comb. nov. and emendations of the family Spirochaetaceae and the genus Sphaerochaeta.</title>
        <authorList>
            <person name="Abt B."/>
            <person name="Han C."/>
            <person name="Scheuner C."/>
            <person name="Lu M."/>
            <person name="Lapidus A."/>
            <person name="Nolan M."/>
            <person name="Lucas S."/>
            <person name="Hammon N."/>
            <person name="Deshpande S."/>
            <person name="Cheng J.F."/>
            <person name="Tapia R."/>
            <person name="Goodwin L.A."/>
            <person name="Pitluck S."/>
            <person name="Liolios K."/>
            <person name="Pagani I."/>
            <person name="Ivanova N."/>
            <person name="Mavromatis K."/>
            <person name="Mikhailova N."/>
            <person name="Huntemann M."/>
            <person name="Pati A."/>
            <person name="Chen A."/>
            <person name="Palaniappan K."/>
            <person name="Land M."/>
            <person name="Hauser L."/>
            <person name="Brambilla E.M."/>
            <person name="Rohde M."/>
            <person name="Spring S."/>
            <person name="Gronow S."/>
            <person name="Goker M."/>
            <person name="Woyke T."/>
            <person name="Bristow J."/>
            <person name="Eisen J.A."/>
            <person name="Markowitz V."/>
            <person name="Hugenholtz P."/>
            <person name="Kyrpides N.C."/>
            <person name="Klenk H.P."/>
            <person name="Detter J.C."/>
        </authorList>
    </citation>
    <scope>NUCLEOTIDE SEQUENCE [LARGE SCALE GENOMIC DNA]</scope>
    <source>
        <strain evidence="4">ATCC BAA-1237 / DSM 17374 / SPN1</strain>
    </source>
</reference>
<dbReference type="Proteomes" id="UP000007939">
    <property type="component" value="Chromosome"/>
</dbReference>
<dbReference type="InterPro" id="IPR052159">
    <property type="entry name" value="Competence_DNA_uptake"/>
</dbReference>
<dbReference type="KEGG" id="scc:Spico_0499"/>
<dbReference type="CDD" id="cd07731">
    <property type="entry name" value="ComA-like_MBL-fold"/>
    <property type="match status" value="1"/>
</dbReference>
<dbReference type="AlphaFoldDB" id="F4GJ87"/>
<evidence type="ECO:0000313" key="3">
    <source>
        <dbReference type="EMBL" id="AEC01727.1"/>
    </source>
</evidence>